<keyword evidence="4" id="KW-0769">Symport</keyword>
<keyword evidence="6 8" id="KW-0472">Membrane</keyword>
<evidence type="ECO:0000256" key="6">
    <source>
        <dbReference type="ARBA" id="ARBA00023136"/>
    </source>
</evidence>
<feature type="transmembrane region" description="Helical" evidence="8">
    <location>
        <begin position="266"/>
        <end position="289"/>
    </location>
</feature>
<proteinExistence type="predicted"/>
<evidence type="ECO:0000256" key="5">
    <source>
        <dbReference type="ARBA" id="ARBA00022989"/>
    </source>
</evidence>
<feature type="transmembrane region" description="Helical" evidence="8">
    <location>
        <begin position="112"/>
        <end position="132"/>
    </location>
</feature>
<keyword evidence="5 8" id="KW-1133">Transmembrane helix</keyword>
<accession>A0AA38HYY1</accession>
<name>A0AA38HYY1_9CUCU</name>
<keyword evidence="3 8" id="KW-0812">Transmembrane</keyword>
<keyword evidence="11" id="KW-1185">Reference proteome</keyword>
<feature type="transmembrane region" description="Helical" evidence="8">
    <location>
        <begin position="139"/>
        <end position="164"/>
    </location>
</feature>
<dbReference type="InterPro" id="IPR050382">
    <property type="entry name" value="MFS_Na/Anion_cotransporter"/>
</dbReference>
<dbReference type="GO" id="GO:0016020">
    <property type="term" value="C:membrane"/>
    <property type="evidence" value="ECO:0007669"/>
    <property type="project" value="UniProtKB-SubCell"/>
</dbReference>
<dbReference type="PANTHER" id="PTHR11662">
    <property type="entry name" value="SOLUTE CARRIER FAMILY 17"/>
    <property type="match status" value="1"/>
</dbReference>
<feature type="transmembrane region" description="Helical" evidence="8">
    <location>
        <begin position="441"/>
        <end position="461"/>
    </location>
</feature>
<comment type="subcellular location">
    <subcellularLocation>
        <location evidence="1">Membrane</location>
        <topology evidence="1">Multi-pass membrane protein</topology>
    </subcellularLocation>
</comment>
<evidence type="ECO:0000259" key="9">
    <source>
        <dbReference type="PROSITE" id="PS50850"/>
    </source>
</evidence>
<evidence type="ECO:0000313" key="10">
    <source>
        <dbReference type="EMBL" id="KAJ3644937.1"/>
    </source>
</evidence>
<dbReference type="PROSITE" id="PS50850">
    <property type="entry name" value="MFS"/>
    <property type="match status" value="1"/>
</dbReference>
<dbReference type="EMBL" id="JALNTZ010000007">
    <property type="protein sequence ID" value="KAJ3644937.1"/>
    <property type="molecule type" value="Genomic_DNA"/>
</dbReference>
<dbReference type="Gene3D" id="1.20.1250.20">
    <property type="entry name" value="MFS general substrate transporter like domains"/>
    <property type="match status" value="2"/>
</dbReference>
<comment type="caution">
    <text evidence="10">The sequence shown here is derived from an EMBL/GenBank/DDBJ whole genome shotgun (WGS) entry which is preliminary data.</text>
</comment>
<sequence>MPLNLTRCKCTVIPYRYVTAFLLGTATIVYFLMFVSFMRAFRHLHPKHPYYNSSYSINCRFDRNVSRIEHVNENFYHWPSTRTRELSRAYVWGYLIIPLLSGLVSDRKGGKYFVSIPILVISVIEVIAPPMLSGSDSDFYILFTWYFLIGAGAAMVACGINSILAHWTPVEERGRLGSLAYCGTQFAVTFHSEITDNFILATNLWNTPFYIYSALGLIWFVFFMFYGSSYYSSKSHRMHQKELQYLQEKLQHVTNFDRKRVPWLKIVTSIPLWALIIVNMGHVWIWNVMISNLPFYLRYVLFFSNEKSMGYTCLAYMSLSCSTLICGFFADFVINRKYIHTRTLRKVYTTFGAMGPAVFLLTAAYTGCHRTEAIFMFAIGMSFMGFYFSGTRINTLELAPNFSGTVIGLMTMFECIPILLLPKMEHIVAPTNVIEEKKMLFWIHLAVLAATNIVFTIFGSADVQSWDSEEGEEELEMESTTALPRHP</sequence>
<feature type="region of interest" description="Disordered" evidence="7">
    <location>
        <begin position="468"/>
        <end position="487"/>
    </location>
</feature>
<evidence type="ECO:0000256" key="4">
    <source>
        <dbReference type="ARBA" id="ARBA00022847"/>
    </source>
</evidence>
<evidence type="ECO:0000256" key="1">
    <source>
        <dbReference type="ARBA" id="ARBA00004141"/>
    </source>
</evidence>
<dbReference type="Proteomes" id="UP001168821">
    <property type="component" value="Unassembled WGS sequence"/>
</dbReference>
<feature type="transmembrane region" description="Helical" evidence="8">
    <location>
        <begin position="89"/>
        <end position="106"/>
    </location>
</feature>
<evidence type="ECO:0000256" key="8">
    <source>
        <dbReference type="SAM" id="Phobius"/>
    </source>
</evidence>
<evidence type="ECO:0000256" key="2">
    <source>
        <dbReference type="ARBA" id="ARBA00022448"/>
    </source>
</evidence>
<keyword evidence="2" id="KW-0813">Transport</keyword>
<gene>
    <name evidence="10" type="ORF">Zmor_022634</name>
</gene>
<dbReference type="AlphaFoldDB" id="A0AA38HYY1"/>
<feature type="domain" description="Major facilitator superfamily (MFS) profile" evidence="9">
    <location>
        <begin position="22"/>
        <end position="464"/>
    </location>
</feature>
<dbReference type="FunFam" id="1.20.1250.20:FF:000003">
    <property type="entry name" value="Solute carrier family 17 member 3"/>
    <property type="match status" value="1"/>
</dbReference>
<dbReference type="SUPFAM" id="SSF103473">
    <property type="entry name" value="MFS general substrate transporter"/>
    <property type="match status" value="1"/>
</dbReference>
<dbReference type="GO" id="GO:0015293">
    <property type="term" value="F:symporter activity"/>
    <property type="evidence" value="ECO:0007669"/>
    <property type="project" value="UniProtKB-KW"/>
</dbReference>
<feature type="transmembrane region" description="Helical" evidence="8">
    <location>
        <begin position="346"/>
        <end position="367"/>
    </location>
</feature>
<organism evidence="10 11">
    <name type="scientific">Zophobas morio</name>
    <dbReference type="NCBI Taxonomy" id="2755281"/>
    <lineage>
        <taxon>Eukaryota</taxon>
        <taxon>Metazoa</taxon>
        <taxon>Ecdysozoa</taxon>
        <taxon>Arthropoda</taxon>
        <taxon>Hexapoda</taxon>
        <taxon>Insecta</taxon>
        <taxon>Pterygota</taxon>
        <taxon>Neoptera</taxon>
        <taxon>Endopterygota</taxon>
        <taxon>Coleoptera</taxon>
        <taxon>Polyphaga</taxon>
        <taxon>Cucujiformia</taxon>
        <taxon>Tenebrionidae</taxon>
        <taxon>Zophobas</taxon>
    </lineage>
</organism>
<dbReference type="PANTHER" id="PTHR11662:SF415">
    <property type="entry name" value="AT30085P-RELATED"/>
    <property type="match status" value="1"/>
</dbReference>
<evidence type="ECO:0000313" key="11">
    <source>
        <dbReference type="Proteomes" id="UP001168821"/>
    </source>
</evidence>
<feature type="transmembrane region" description="Helical" evidence="8">
    <location>
        <begin position="309"/>
        <end position="334"/>
    </location>
</feature>
<reference evidence="10" key="1">
    <citation type="journal article" date="2023" name="G3 (Bethesda)">
        <title>Whole genome assemblies of Zophobas morio and Tenebrio molitor.</title>
        <authorList>
            <person name="Kaur S."/>
            <person name="Stinson S.A."/>
            <person name="diCenzo G.C."/>
        </authorList>
    </citation>
    <scope>NUCLEOTIDE SEQUENCE</scope>
    <source>
        <strain evidence="10">QUZm001</strain>
    </source>
</reference>
<protein>
    <recommendedName>
        <fullName evidence="9">Major facilitator superfamily (MFS) profile domain-containing protein</fullName>
    </recommendedName>
</protein>
<feature type="transmembrane region" description="Helical" evidence="8">
    <location>
        <begin position="373"/>
        <end position="390"/>
    </location>
</feature>
<feature type="compositionally biased region" description="Acidic residues" evidence="7">
    <location>
        <begin position="468"/>
        <end position="477"/>
    </location>
</feature>
<feature type="transmembrane region" description="Helical" evidence="8">
    <location>
        <begin position="209"/>
        <end position="231"/>
    </location>
</feature>
<dbReference type="GO" id="GO:0006820">
    <property type="term" value="P:monoatomic anion transport"/>
    <property type="evidence" value="ECO:0007669"/>
    <property type="project" value="TreeGrafter"/>
</dbReference>
<dbReference type="InterPro" id="IPR036259">
    <property type="entry name" value="MFS_trans_sf"/>
</dbReference>
<dbReference type="Pfam" id="PF07690">
    <property type="entry name" value="MFS_1"/>
    <property type="match status" value="1"/>
</dbReference>
<evidence type="ECO:0000256" key="7">
    <source>
        <dbReference type="SAM" id="MobiDB-lite"/>
    </source>
</evidence>
<feature type="transmembrane region" description="Helical" evidence="8">
    <location>
        <begin position="402"/>
        <end position="421"/>
    </location>
</feature>
<feature type="transmembrane region" description="Helical" evidence="8">
    <location>
        <begin position="20"/>
        <end position="41"/>
    </location>
</feature>
<evidence type="ECO:0000256" key="3">
    <source>
        <dbReference type="ARBA" id="ARBA00022692"/>
    </source>
</evidence>
<dbReference type="InterPro" id="IPR011701">
    <property type="entry name" value="MFS"/>
</dbReference>
<dbReference type="InterPro" id="IPR020846">
    <property type="entry name" value="MFS_dom"/>
</dbReference>